<evidence type="ECO:0000256" key="5">
    <source>
        <dbReference type="ARBA" id="ARBA00023273"/>
    </source>
</evidence>
<dbReference type="EMBL" id="SOAX01000003">
    <property type="protein sequence ID" value="TDT41493.1"/>
    <property type="molecule type" value="Genomic_DNA"/>
</dbReference>
<gene>
    <name evidence="10" type="ORF">DES49_1588</name>
</gene>
<keyword evidence="3" id="KW-0963">Cytoplasm</keyword>
<dbReference type="InterPro" id="IPR053879">
    <property type="entry name" value="HYDIN_VesB_CFA65-like_Ig"/>
</dbReference>
<comment type="caution">
    <text evidence="10">The sequence shown here is derived from an EMBL/GenBank/DDBJ whole genome shotgun (WGS) entry which is preliminary data.</text>
</comment>
<dbReference type="RefSeq" id="WP_166646034.1">
    <property type="nucleotide sequence ID" value="NZ_SOAX01000003.1"/>
</dbReference>
<keyword evidence="5" id="KW-0966">Cell projection</keyword>
<evidence type="ECO:0000256" key="1">
    <source>
        <dbReference type="ARBA" id="ARBA00004138"/>
    </source>
</evidence>
<dbReference type="GO" id="GO:0005737">
    <property type="term" value="C:cytoplasm"/>
    <property type="evidence" value="ECO:0007669"/>
    <property type="project" value="UniProtKB-SubCell"/>
</dbReference>
<organism evidence="10 11">
    <name type="scientific">Halospina denitrificans</name>
    <dbReference type="NCBI Taxonomy" id="332522"/>
    <lineage>
        <taxon>Bacteria</taxon>
        <taxon>Pseudomonadati</taxon>
        <taxon>Pseudomonadota</taxon>
        <taxon>Gammaproteobacteria</taxon>
        <taxon>Halospina</taxon>
    </lineage>
</organism>
<evidence type="ECO:0000313" key="11">
    <source>
        <dbReference type="Proteomes" id="UP000295830"/>
    </source>
</evidence>
<evidence type="ECO:0000313" key="10">
    <source>
        <dbReference type="EMBL" id="TDT41493.1"/>
    </source>
</evidence>
<feature type="signal peptide" evidence="7">
    <location>
        <begin position="1"/>
        <end position="34"/>
    </location>
</feature>
<evidence type="ECO:0000259" key="8">
    <source>
        <dbReference type="Pfam" id="PF20611"/>
    </source>
</evidence>
<dbReference type="Pfam" id="PF22544">
    <property type="entry name" value="HYDIN_VesB_CFA65-like_Ig"/>
    <property type="match status" value="1"/>
</dbReference>
<evidence type="ECO:0000256" key="6">
    <source>
        <dbReference type="SAM" id="MobiDB-lite"/>
    </source>
</evidence>
<dbReference type="InterPro" id="IPR046542">
    <property type="entry name" value="DUF6801"/>
</dbReference>
<feature type="domain" description="DUF6801" evidence="8">
    <location>
        <begin position="43"/>
        <end position="199"/>
    </location>
</feature>
<sequence>MSSIKNKPSQQKQRLVLSTAVAAVLAAGATSANAEEVSVTVEHTCPLPLIGDTVLTSEVSTNLPATLEIGEATGEIPIDVVTSIPNNARQGLSLAGGRTLEGTATASNTISLTNEDDRQLSAVLDIPQQPIPEESGSFTVDASGTVESQTFNEPGEGEINVGGLVLEQQVRDGNGDLVGDPVGEFTADCTLNADSDTLLHTFVVEDDGGPVEDPASIDVEPQELAYGETAPGDSQSDRTQSVAVSNTGDLDLGINNVTIQGNDADAFNQTNDCSSVAGGESCGVDVTYTPDPTLDRDQTATLVIESTDEENATVEVPLSGTPIPEPQPEITLDPESIDFGNINIDEAEGVVTRELEVGNRGGASLNISGVQVSGDNAFSQTNDCSSLETDSSCSVSVQFDPAAGVGDYSGTLTITNSDEDQEVPLSASVVESDDGVEVDYDLVGDTIVSASDALVELTGEILSTVDLGSGDVTADLSLDPTTTEFEIIKLFSTIKGRADIEFEPVGETTGTLENGQLTTNSKLNIKVPEANVVIWGHELKIGGGTECQTREPAEITLKNQGDSFQPLDGGVVEGVYDLPELENCGLLTRVLNKFMSGPDNPIELELTPQNNE</sequence>
<dbReference type="InterPro" id="IPR013783">
    <property type="entry name" value="Ig-like_fold"/>
</dbReference>
<feature type="domain" description="HYDIN/VesB/CFA65-like Ig-like" evidence="9">
    <location>
        <begin position="328"/>
        <end position="423"/>
    </location>
</feature>
<name>A0A4R7JVN6_9GAMM</name>
<dbReference type="Gene3D" id="2.60.40.10">
    <property type="entry name" value="Immunoglobulins"/>
    <property type="match status" value="2"/>
</dbReference>
<protein>
    <submittedName>
        <fullName evidence="10">Uncharacterized protein DUF1573</fullName>
    </submittedName>
</protein>
<evidence type="ECO:0000256" key="4">
    <source>
        <dbReference type="ARBA" id="ARBA00023069"/>
    </source>
</evidence>
<dbReference type="NCBIfam" id="NF012200">
    <property type="entry name" value="choice_anch_D"/>
    <property type="match status" value="2"/>
</dbReference>
<proteinExistence type="predicted"/>
<evidence type="ECO:0000256" key="7">
    <source>
        <dbReference type="SAM" id="SignalP"/>
    </source>
</evidence>
<keyword evidence="11" id="KW-1185">Reference proteome</keyword>
<comment type="subcellular location">
    <subcellularLocation>
        <location evidence="1">Cell projection</location>
        <location evidence="1">Cilium</location>
    </subcellularLocation>
    <subcellularLocation>
        <location evidence="2">Cytoplasm</location>
    </subcellularLocation>
</comment>
<feature type="chain" id="PRO_5020472136" evidence="7">
    <location>
        <begin position="35"/>
        <end position="612"/>
    </location>
</feature>
<evidence type="ECO:0000256" key="3">
    <source>
        <dbReference type="ARBA" id="ARBA00022490"/>
    </source>
</evidence>
<keyword evidence="7" id="KW-0732">Signal</keyword>
<dbReference type="Proteomes" id="UP000295830">
    <property type="component" value="Unassembled WGS sequence"/>
</dbReference>
<feature type="region of interest" description="Disordered" evidence="6">
    <location>
        <begin position="308"/>
        <end position="327"/>
    </location>
</feature>
<reference evidence="10 11" key="1">
    <citation type="submission" date="2019-03" db="EMBL/GenBank/DDBJ databases">
        <title>Genomic Encyclopedia of Type Strains, Phase IV (KMG-IV): sequencing the most valuable type-strain genomes for metagenomic binning, comparative biology and taxonomic classification.</title>
        <authorList>
            <person name="Goeker M."/>
        </authorList>
    </citation>
    <scope>NUCLEOTIDE SEQUENCE [LARGE SCALE GENOMIC DNA]</scope>
    <source>
        <strain evidence="10 11">DSM 15505</strain>
    </source>
</reference>
<accession>A0A4R7JVN6</accession>
<keyword evidence="4" id="KW-0969">Cilium</keyword>
<dbReference type="Pfam" id="PF20611">
    <property type="entry name" value="DUF6801"/>
    <property type="match status" value="1"/>
</dbReference>
<dbReference type="AlphaFoldDB" id="A0A4R7JVN6"/>
<evidence type="ECO:0000256" key="2">
    <source>
        <dbReference type="ARBA" id="ARBA00004496"/>
    </source>
</evidence>
<evidence type="ECO:0000259" key="9">
    <source>
        <dbReference type="Pfam" id="PF22544"/>
    </source>
</evidence>